<feature type="transmembrane region" description="Helical" evidence="5">
    <location>
        <begin position="20"/>
        <end position="44"/>
    </location>
</feature>
<comment type="caution">
    <text evidence="6">The sequence shown here is derived from an EMBL/GenBank/DDBJ whole genome shotgun (WGS) entry which is preliminary data.</text>
</comment>
<reference evidence="6" key="1">
    <citation type="submission" date="2020-10" db="EMBL/GenBank/DDBJ databases">
        <authorList>
            <person name="Gilroy R."/>
        </authorList>
    </citation>
    <scope>NUCLEOTIDE SEQUENCE</scope>
    <source>
        <strain evidence="6">CHK184-25365</strain>
    </source>
</reference>
<dbReference type="InterPro" id="IPR035952">
    <property type="entry name" value="Rhomboid-like_sf"/>
</dbReference>
<feature type="transmembrane region" description="Helical" evidence="5">
    <location>
        <begin position="65"/>
        <end position="91"/>
    </location>
</feature>
<evidence type="ECO:0000256" key="1">
    <source>
        <dbReference type="ARBA" id="ARBA00004141"/>
    </source>
</evidence>
<feature type="transmembrane region" description="Helical" evidence="5">
    <location>
        <begin position="184"/>
        <end position="201"/>
    </location>
</feature>
<comment type="subcellular location">
    <subcellularLocation>
        <location evidence="1">Membrane</location>
        <topology evidence="1">Multi-pass membrane protein</topology>
    </subcellularLocation>
</comment>
<accession>A0A9D1AJA3</accession>
<evidence type="ECO:0000256" key="2">
    <source>
        <dbReference type="ARBA" id="ARBA00022692"/>
    </source>
</evidence>
<evidence type="ECO:0000256" key="4">
    <source>
        <dbReference type="ARBA" id="ARBA00023136"/>
    </source>
</evidence>
<evidence type="ECO:0008006" key="8">
    <source>
        <dbReference type="Google" id="ProtNLM"/>
    </source>
</evidence>
<dbReference type="EMBL" id="DVGY01000093">
    <property type="protein sequence ID" value="HIR41029.1"/>
    <property type="molecule type" value="Genomic_DNA"/>
</dbReference>
<evidence type="ECO:0000256" key="3">
    <source>
        <dbReference type="ARBA" id="ARBA00022989"/>
    </source>
</evidence>
<evidence type="ECO:0000256" key="5">
    <source>
        <dbReference type="SAM" id="Phobius"/>
    </source>
</evidence>
<organism evidence="6 7">
    <name type="scientific">Candidatus Egerieicola pullicola</name>
    <dbReference type="NCBI Taxonomy" id="2840775"/>
    <lineage>
        <taxon>Bacteria</taxon>
        <taxon>Bacillati</taxon>
        <taxon>Bacillota</taxon>
        <taxon>Clostridia</taxon>
        <taxon>Eubacteriales</taxon>
        <taxon>Oscillospiraceae</taxon>
        <taxon>Oscillospiraceae incertae sedis</taxon>
        <taxon>Candidatus Egerieicola</taxon>
    </lineage>
</organism>
<name>A0A9D1AJA3_9FIRM</name>
<feature type="transmembrane region" description="Helical" evidence="5">
    <location>
        <begin position="111"/>
        <end position="139"/>
    </location>
</feature>
<reference evidence="6" key="2">
    <citation type="journal article" date="2021" name="PeerJ">
        <title>Extensive microbial diversity within the chicken gut microbiome revealed by metagenomics and culture.</title>
        <authorList>
            <person name="Gilroy R."/>
            <person name="Ravi A."/>
            <person name="Getino M."/>
            <person name="Pursley I."/>
            <person name="Horton D.L."/>
            <person name="Alikhan N.F."/>
            <person name="Baker D."/>
            <person name="Gharbi K."/>
            <person name="Hall N."/>
            <person name="Watson M."/>
            <person name="Adriaenssens E.M."/>
            <person name="Foster-Nyarko E."/>
            <person name="Jarju S."/>
            <person name="Secka A."/>
            <person name="Antonio M."/>
            <person name="Oren A."/>
            <person name="Chaudhuri R.R."/>
            <person name="La Ragione R."/>
            <person name="Hildebrand F."/>
            <person name="Pallen M.J."/>
        </authorList>
    </citation>
    <scope>NUCLEOTIDE SEQUENCE</scope>
    <source>
        <strain evidence="6">CHK184-25365</strain>
    </source>
</reference>
<evidence type="ECO:0000313" key="7">
    <source>
        <dbReference type="Proteomes" id="UP000886749"/>
    </source>
</evidence>
<dbReference type="Gene3D" id="1.20.1540.10">
    <property type="entry name" value="Rhomboid-like"/>
    <property type="match status" value="1"/>
</dbReference>
<dbReference type="SUPFAM" id="SSF144091">
    <property type="entry name" value="Rhomboid-like"/>
    <property type="match status" value="1"/>
</dbReference>
<keyword evidence="3 5" id="KW-1133">Transmembrane helix</keyword>
<keyword evidence="4 5" id="KW-0472">Membrane</keyword>
<evidence type="ECO:0000313" key="6">
    <source>
        <dbReference type="EMBL" id="HIR41029.1"/>
    </source>
</evidence>
<protein>
    <recommendedName>
        <fullName evidence="8">Peptidase S54 rhomboid domain-containing protein</fullName>
    </recommendedName>
</protein>
<sequence>MYYKETWLDKLDRKFGRHAIPNLMTILTVCTVAAWVLDYIMYFQTGMSFSSFLVFSRDLIFQGQVWRVLTFLFIPPQGNVILSAFMLYFYWMIGSALEREWGDFKFNLYYLFGFLGAIIAGMLTGYTTGEYINLSLFLAFAILNPNYPVRLFFLIPIPVKFLAIVDGLYLIWRIIQESWPGRVAIAFSLLNLLLFFGGSLFRRIKNLRRQKEYRDSFSNGSDYWDNDPWRR</sequence>
<gene>
    <name evidence="6" type="ORF">IAB36_04290</name>
</gene>
<dbReference type="GO" id="GO:0016020">
    <property type="term" value="C:membrane"/>
    <property type="evidence" value="ECO:0007669"/>
    <property type="project" value="UniProtKB-SubCell"/>
</dbReference>
<dbReference type="AlphaFoldDB" id="A0A9D1AJA3"/>
<feature type="non-terminal residue" evidence="6">
    <location>
        <position position="231"/>
    </location>
</feature>
<keyword evidence="2 5" id="KW-0812">Transmembrane</keyword>
<proteinExistence type="predicted"/>
<dbReference type="Proteomes" id="UP000886749">
    <property type="component" value="Unassembled WGS sequence"/>
</dbReference>
<feature type="transmembrane region" description="Helical" evidence="5">
    <location>
        <begin position="151"/>
        <end position="172"/>
    </location>
</feature>